<feature type="signal peptide" evidence="1">
    <location>
        <begin position="1"/>
        <end position="18"/>
    </location>
</feature>
<name>A0A495J986_9SPHI</name>
<dbReference type="RefSeq" id="WP_121201610.1">
    <property type="nucleotide sequence ID" value="NZ_RBKU01000001.1"/>
</dbReference>
<evidence type="ECO:0008006" key="4">
    <source>
        <dbReference type="Google" id="ProtNLM"/>
    </source>
</evidence>
<feature type="chain" id="PRO_5019757006" description="SH3 domain-containing protein" evidence="1">
    <location>
        <begin position="19"/>
        <end position="215"/>
    </location>
</feature>
<organism evidence="2 3">
    <name type="scientific">Mucilaginibacter gracilis</name>
    <dbReference type="NCBI Taxonomy" id="423350"/>
    <lineage>
        <taxon>Bacteria</taxon>
        <taxon>Pseudomonadati</taxon>
        <taxon>Bacteroidota</taxon>
        <taxon>Sphingobacteriia</taxon>
        <taxon>Sphingobacteriales</taxon>
        <taxon>Sphingobacteriaceae</taxon>
        <taxon>Mucilaginibacter</taxon>
    </lineage>
</organism>
<evidence type="ECO:0000256" key="1">
    <source>
        <dbReference type="SAM" id="SignalP"/>
    </source>
</evidence>
<dbReference type="OrthoDB" id="1493038at2"/>
<protein>
    <recommendedName>
        <fullName evidence="4">SH3 domain-containing protein</fullName>
    </recommendedName>
</protein>
<dbReference type="EMBL" id="RBKU01000001">
    <property type="protein sequence ID" value="RKR85570.1"/>
    <property type="molecule type" value="Genomic_DNA"/>
</dbReference>
<dbReference type="Proteomes" id="UP000268007">
    <property type="component" value="Unassembled WGS sequence"/>
</dbReference>
<dbReference type="AlphaFoldDB" id="A0A495J986"/>
<accession>A0A495J986</accession>
<proteinExistence type="predicted"/>
<evidence type="ECO:0000313" key="3">
    <source>
        <dbReference type="Proteomes" id="UP000268007"/>
    </source>
</evidence>
<sequence>MKKYFFIILLFQAFGLFASSPLKKGDVLNVWAVHGLPVYEKVNGKQLLLIPYGEFITVDDGATTAPISISIKGAEIKQPLVLKGQWVKIKYKNQVGFVFSGYLSKMPCFKKTGMDFEPDEAYLKRIYGTPKVTIKKTTVKKLSQVNTTKTYKNGIIETELASDGCIDVNLYLNNISYQDGILFEQASLFCPDAATNIKIQDLKNGKVAISYYSCD</sequence>
<keyword evidence="1" id="KW-0732">Signal</keyword>
<dbReference type="Gene3D" id="2.30.30.40">
    <property type="entry name" value="SH3 Domains"/>
    <property type="match status" value="1"/>
</dbReference>
<evidence type="ECO:0000313" key="2">
    <source>
        <dbReference type="EMBL" id="RKR85570.1"/>
    </source>
</evidence>
<gene>
    <name evidence="2" type="ORF">BDD43_5841</name>
</gene>
<reference evidence="2 3" key="1">
    <citation type="submission" date="2018-10" db="EMBL/GenBank/DDBJ databases">
        <title>Genomic Encyclopedia of Archaeal and Bacterial Type Strains, Phase II (KMG-II): from individual species to whole genera.</title>
        <authorList>
            <person name="Goeker M."/>
        </authorList>
    </citation>
    <scope>NUCLEOTIDE SEQUENCE [LARGE SCALE GENOMIC DNA]</scope>
    <source>
        <strain evidence="2 3">DSM 18602</strain>
    </source>
</reference>
<keyword evidence="3" id="KW-1185">Reference proteome</keyword>
<comment type="caution">
    <text evidence="2">The sequence shown here is derived from an EMBL/GenBank/DDBJ whole genome shotgun (WGS) entry which is preliminary data.</text>
</comment>